<dbReference type="AlphaFoldDB" id="A0A7G6E0J8"/>
<evidence type="ECO:0000256" key="7">
    <source>
        <dbReference type="ARBA" id="ARBA00022756"/>
    </source>
</evidence>
<comment type="catalytic activity">
    <reaction evidence="9 11">
        <text>6-carboxyhexanoyl-[ACP] + L-alanine + H(+) = (8S)-8-amino-7-oxononanoate + holo-[ACP] + CO2</text>
        <dbReference type="Rhea" id="RHEA:42288"/>
        <dbReference type="Rhea" id="RHEA-COMP:9685"/>
        <dbReference type="Rhea" id="RHEA-COMP:9955"/>
        <dbReference type="ChEBI" id="CHEBI:15378"/>
        <dbReference type="ChEBI" id="CHEBI:16526"/>
        <dbReference type="ChEBI" id="CHEBI:57972"/>
        <dbReference type="ChEBI" id="CHEBI:64479"/>
        <dbReference type="ChEBI" id="CHEBI:78846"/>
        <dbReference type="ChEBI" id="CHEBI:149468"/>
        <dbReference type="EC" id="2.3.1.47"/>
    </reaction>
</comment>
<dbReference type="EMBL" id="CP045798">
    <property type="protein sequence ID" value="QNB45602.1"/>
    <property type="molecule type" value="Genomic_DNA"/>
</dbReference>
<dbReference type="Proteomes" id="UP000515847">
    <property type="component" value="Chromosome"/>
</dbReference>
<organism evidence="13 14">
    <name type="scientific">Thermanaerosceptrum fracticalcis</name>
    <dbReference type="NCBI Taxonomy" id="1712410"/>
    <lineage>
        <taxon>Bacteria</taxon>
        <taxon>Bacillati</taxon>
        <taxon>Bacillota</taxon>
        <taxon>Clostridia</taxon>
        <taxon>Eubacteriales</taxon>
        <taxon>Peptococcaceae</taxon>
        <taxon>Thermanaerosceptrum</taxon>
    </lineage>
</organism>
<keyword evidence="7" id="KW-0093">Biotin biosynthesis</keyword>
<dbReference type="Gene3D" id="3.40.640.10">
    <property type="entry name" value="Type I PLP-dependent aspartate aminotransferase-like (Major domain)"/>
    <property type="match status" value="1"/>
</dbReference>
<dbReference type="GO" id="GO:0009102">
    <property type="term" value="P:biotin biosynthetic process"/>
    <property type="evidence" value="ECO:0007669"/>
    <property type="project" value="UniProtKB-UniRule"/>
</dbReference>
<sequence>MERIVDRLTEIKKQGLYRDLKYLSAPQGPHTVIDGREVLLMASNSYLGLCNDERLKAAAIKALQEYGVGSGGSRLTTGSYRLHQELEQALACFKGTEAALVFNTGYMANIGAIAGLADKSWVIFSDELNHASIIDGCKLSGAKIVIYKHCDMEDLYQKVKEFQGCPSLIVTDGVFSMDGDIAPLDDIVRIAQQFDALTMVDDAHASGILGPNGGGTGELFGLKDKIDMQMGTLSKALASEGGYVAGKQCLIDYLRNRARSFIFTTALAPATVAVALAALEIVEQEPEPRKVLLENAQWLCTRLKEAGFKILENKTPIIPIIIGEAEKALQFSQALLEEGIYIPAIRPPTVPPGTSRLRLTLMATHTREDLNYALAKIIQVARELTIIKP</sequence>
<dbReference type="RefSeq" id="WP_034421372.1">
    <property type="nucleotide sequence ID" value="NZ_CP045798.1"/>
</dbReference>
<dbReference type="InterPro" id="IPR004839">
    <property type="entry name" value="Aminotransferase_I/II_large"/>
</dbReference>
<evidence type="ECO:0000256" key="11">
    <source>
        <dbReference type="RuleBase" id="RU003693"/>
    </source>
</evidence>
<evidence type="ECO:0000256" key="6">
    <source>
        <dbReference type="ARBA" id="ARBA00022679"/>
    </source>
</evidence>
<evidence type="ECO:0000256" key="3">
    <source>
        <dbReference type="ARBA" id="ARBA00004746"/>
    </source>
</evidence>
<name>A0A7G6E0J8_THEFR</name>
<comment type="function">
    <text evidence="2 11">Catalyzes the decarboxylative condensation of pimeloyl-[acyl-carrier protein] and L-alanine to produce 8-amino-7-oxononanoate (AON), [acyl-carrier protein], and carbon dioxide.</text>
</comment>
<keyword evidence="14" id="KW-1185">Reference proteome</keyword>
<reference evidence="13 14" key="1">
    <citation type="journal article" date="2019" name="Front. Microbiol.">
        <title>Thermoanaerosceptrum fracticalcis gen. nov. sp. nov., a Novel Fumarate-Fermenting Microorganism From a Deep Fractured Carbonate Aquifer of the US Great Basin.</title>
        <authorList>
            <person name="Hamilton-Brehm S.D."/>
            <person name="Stewart L.E."/>
            <person name="Zavarin M."/>
            <person name="Caldwell M."/>
            <person name="Lawson P.A."/>
            <person name="Onstott T.C."/>
            <person name="Grzymski J."/>
            <person name="Neveux I."/>
            <person name="Lollar B.S."/>
            <person name="Russell C.E."/>
            <person name="Moser D.P."/>
        </authorList>
    </citation>
    <scope>NUCLEOTIDE SEQUENCE [LARGE SCALE GENOMIC DNA]</scope>
    <source>
        <strain evidence="13 14">DRI-13</strain>
    </source>
</reference>
<evidence type="ECO:0000256" key="9">
    <source>
        <dbReference type="ARBA" id="ARBA00047715"/>
    </source>
</evidence>
<evidence type="ECO:0000259" key="12">
    <source>
        <dbReference type="Pfam" id="PF00155"/>
    </source>
</evidence>
<dbReference type="OrthoDB" id="9807157at2"/>
<comment type="pathway">
    <text evidence="3 11">Cofactor biosynthesis; biotin biosynthesis.</text>
</comment>
<dbReference type="InterPro" id="IPR015422">
    <property type="entry name" value="PyrdxlP-dep_Trfase_small"/>
</dbReference>
<dbReference type="SUPFAM" id="SSF53383">
    <property type="entry name" value="PLP-dependent transferases"/>
    <property type="match status" value="1"/>
</dbReference>
<protein>
    <recommendedName>
        <fullName evidence="11">8-amino-7-ketopelargonate synthase</fullName>
        <ecNumber evidence="11">2.3.1.47</ecNumber>
    </recommendedName>
</protein>
<dbReference type="PANTHER" id="PTHR13693">
    <property type="entry name" value="CLASS II AMINOTRANSFERASE/8-AMINO-7-OXONONANOATE SYNTHASE"/>
    <property type="match status" value="1"/>
</dbReference>
<evidence type="ECO:0000256" key="1">
    <source>
        <dbReference type="ARBA" id="ARBA00001933"/>
    </source>
</evidence>
<dbReference type="EC" id="2.3.1.47" evidence="11"/>
<dbReference type="Gene3D" id="3.90.1150.10">
    <property type="entry name" value="Aspartate Aminotransferase, domain 1"/>
    <property type="match status" value="1"/>
</dbReference>
<keyword evidence="8 10" id="KW-0663">Pyridoxal phosphate</keyword>
<dbReference type="InterPro" id="IPR001917">
    <property type="entry name" value="Aminotrans_II_pyridoxalP_BS"/>
</dbReference>
<feature type="domain" description="Aminotransferase class I/classII large" evidence="12">
    <location>
        <begin position="37"/>
        <end position="377"/>
    </location>
</feature>
<dbReference type="InterPro" id="IPR015421">
    <property type="entry name" value="PyrdxlP-dep_Trfase_major"/>
</dbReference>
<evidence type="ECO:0000256" key="4">
    <source>
        <dbReference type="ARBA" id="ARBA00010008"/>
    </source>
</evidence>
<dbReference type="UniPathway" id="UPA00078"/>
<dbReference type="CDD" id="cd06454">
    <property type="entry name" value="KBL_like"/>
    <property type="match status" value="1"/>
</dbReference>
<evidence type="ECO:0000256" key="8">
    <source>
        <dbReference type="ARBA" id="ARBA00022898"/>
    </source>
</evidence>
<gene>
    <name evidence="13" type="primary">bioF</name>
    <name evidence="13" type="ORF">BR63_04275</name>
</gene>
<comment type="cofactor">
    <cofactor evidence="1 10 11">
        <name>pyridoxal 5'-phosphate</name>
        <dbReference type="ChEBI" id="CHEBI:597326"/>
    </cofactor>
</comment>
<proteinExistence type="inferred from homology"/>
<evidence type="ECO:0000256" key="5">
    <source>
        <dbReference type="ARBA" id="ARBA00011738"/>
    </source>
</evidence>
<dbReference type="InterPro" id="IPR050087">
    <property type="entry name" value="AON_synthase_class-II"/>
</dbReference>
<dbReference type="GO" id="GO:0030170">
    <property type="term" value="F:pyridoxal phosphate binding"/>
    <property type="evidence" value="ECO:0007669"/>
    <property type="project" value="InterPro"/>
</dbReference>
<accession>A0A7G6E0J8</accession>
<evidence type="ECO:0000313" key="13">
    <source>
        <dbReference type="EMBL" id="QNB45602.1"/>
    </source>
</evidence>
<dbReference type="KEGG" id="tfr:BR63_04275"/>
<dbReference type="PROSITE" id="PS00599">
    <property type="entry name" value="AA_TRANSFER_CLASS_2"/>
    <property type="match status" value="1"/>
</dbReference>
<dbReference type="GO" id="GO:0008710">
    <property type="term" value="F:8-amino-7-oxononanoate synthase activity"/>
    <property type="evidence" value="ECO:0007669"/>
    <property type="project" value="UniProtKB-UniRule"/>
</dbReference>
<comment type="similarity">
    <text evidence="4 11">Belongs to the class-II pyridoxal-phosphate-dependent aminotransferase family. BioF subfamily.</text>
</comment>
<evidence type="ECO:0000256" key="2">
    <source>
        <dbReference type="ARBA" id="ARBA00002513"/>
    </source>
</evidence>
<dbReference type="InterPro" id="IPR004723">
    <property type="entry name" value="AONS_Archaea/Proteobacteria"/>
</dbReference>
<comment type="subunit">
    <text evidence="5 11">Homodimer.</text>
</comment>
<evidence type="ECO:0000256" key="10">
    <source>
        <dbReference type="PIRSR" id="PIRSR604723-51"/>
    </source>
</evidence>
<keyword evidence="6 11" id="KW-0808">Transferase</keyword>
<feature type="modified residue" description="N6-(pyridoxal phosphate)lysine" evidence="10">
    <location>
        <position position="235"/>
    </location>
</feature>
<dbReference type="InterPro" id="IPR015424">
    <property type="entry name" value="PyrdxlP-dep_Trfase"/>
</dbReference>
<keyword evidence="13" id="KW-0012">Acyltransferase</keyword>
<evidence type="ECO:0000313" key="14">
    <source>
        <dbReference type="Proteomes" id="UP000515847"/>
    </source>
</evidence>
<dbReference type="PANTHER" id="PTHR13693:SF3">
    <property type="entry name" value="LD36009P"/>
    <property type="match status" value="1"/>
</dbReference>
<dbReference type="FunFam" id="3.40.640.10:FF:000006">
    <property type="entry name" value="5-aminolevulinate synthase, mitochondrial"/>
    <property type="match status" value="1"/>
</dbReference>
<dbReference type="NCBIfam" id="TIGR00858">
    <property type="entry name" value="bioF"/>
    <property type="match status" value="1"/>
</dbReference>
<dbReference type="Pfam" id="PF00155">
    <property type="entry name" value="Aminotran_1_2"/>
    <property type="match status" value="1"/>
</dbReference>